<gene>
    <name evidence="2" type="ORF">BAE44_0011696</name>
</gene>
<name>A0A1E5VQ77_9POAL</name>
<feature type="region of interest" description="Disordered" evidence="1">
    <location>
        <begin position="1"/>
        <end position="21"/>
    </location>
</feature>
<accession>A0A1E5VQ77</accession>
<sequence length="42" mass="4094">MCSLGRAGSGPGAAGEPPGSIPQRGCCRGIRFHGLNAAAAIK</sequence>
<protein>
    <submittedName>
        <fullName evidence="2">Uncharacterized protein</fullName>
    </submittedName>
</protein>
<dbReference type="Proteomes" id="UP000095767">
    <property type="component" value="Unassembled WGS sequence"/>
</dbReference>
<proteinExistence type="predicted"/>
<evidence type="ECO:0000313" key="2">
    <source>
        <dbReference type="EMBL" id="OEL27285.1"/>
    </source>
</evidence>
<organism evidence="2 3">
    <name type="scientific">Dichanthelium oligosanthes</name>
    <dbReference type="NCBI Taxonomy" id="888268"/>
    <lineage>
        <taxon>Eukaryota</taxon>
        <taxon>Viridiplantae</taxon>
        <taxon>Streptophyta</taxon>
        <taxon>Embryophyta</taxon>
        <taxon>Tracheophyta</taxon>
        <taxon>Spermatophyta</taxon>
        <taxon>Magnoliopsida</taxon>
        <taxon>Liliopsida</taxon>
        <taxon>Poales</taxon>
        <taxon>Poaceae</taxon>
        <taxon>PACMAD clade</taxon>
        <taxon>Panicoideae</taxon>
        <taxon>Panicodae</taxon>
        <taxon>Paniceae</taxon>
        <taxon>Dichantheliinae</taxon>
        <taxon>Dichanthelium</taxon>
    </lineage>
</organism>
<keyword evidence="3" id="KW-1185">Reference proteome</keyword>
<dbReference type="AlphaFoldDB" id="A0A1E5VQ77"/>
<evidence type="ECO:0000256" key="1">
    <source>
        <dbReference type="SAM" id="MobiDB-lite"/>
    </source>
</evidence>
<reference evidence="2 3" key="1">
    <citation type="submission" date="2016-09" db="EMBL/GenBank/DDBJ databases">
        <title>The draft genome of Dichanthelium oligosanthes: A C3 panicoid grass species.</title>
        <authorList>
            <person name="Studer A.J."/>
            <person name="Schnable J.C."/>
            <person name="Brutnell T.P."/>
        </authorList>
    </citation>
    <scope>NUCLEOTIDE SEQUENCE [LARGE SCALE GENOMIC DNA]</scope>
    <source>
        <strain evidence="3">cv. Kellogg 1175</strain>
        <tissue evidence="2">Leaf</tissue>
    </source>
</reference>
<comment type="caution">
    <text evidence="2">The sequence shown here is derived from an EMBL/GenBank/DDBJ whole genome shotgun (WGS) entry which is preliminary data.</text>
</comment>
<dbReference type="EMBL" id="LWDX02032899">
    <property type="protein sequence ID" value="OEL27285.1"/>
    <property type="molecule type" value="Genomic_DNA"/>
</dbReference>
<evidence type="ECO:0000313" key="3">
    <source>
        <dbReference type="Proteomes" id="UP000095767"/>
    </source>
</evidence>